<gene>
    <name evidence="2" type="ORF">SALLE_v1c09760</name>
</gene>
<feature type="chain" id="PRO_5017064192" description="Lipoprotein" evidence="1">
    <location>
        <begin position="20"/>
        <end position="201"/>
    </location>
</feature>
<proteinExistence type="predicted"/>
<dbReference type="KEGG" id="salx:SALLE_v1c09760"/>
<keyword evidence="1" id="KW-0732">Signal</keyword>
<sequence length="201" mass="23649">MRKILNTLAILLPTLMTSASVVSCIDTRTDINKNVEVRDLGYLENLKNETVLNAFREKNPKAKHDLLYFDGDSNKGVISSVAVKFYKGEINVTYKTKISFMEIDSNDDEYFCEINSYEDECVVDTKLLVSKEEISDEDKTNFGIQTMEELSLRSELIDDRNIKMHFYIDENKPFRNQHRNRVLIRWYDAFVWWCQIYVDIK</sequence>
<dbReference type="RefSeq" id="WP_115558537.1">
    <property type="nucleotide sequence ID" value="NZ_CP031376.1"/>
</dbReference>
<dbReference type="EMBL" id="CP031376">
    <property type="protein sequence ID" value="AXK51646.1"/>
    <property type="molecule type" value="Genomic_DNA"/>
</dbReference>
<evidence type="ECO:0000313" key="3">
    <source>
        <dbReference type="Proteomes" id="UP000254792"/>
    </source>
</evidence>
<feature type="signal peptide" evidence="1">
    <location>
        <begin position="1"/>
        <end position="19"/>
    </location>
</feature>
<dbReference type="PROSITE" id="PS51257">
    <property type="entry name" value="PROKAR_LIPOPROTEIN"/>
    <property type="match status" value="1"/>
</dbReference>
<protein>
    <recommendedName>
        <fullName evidence="4">Lipoprotein</fullName>
    </recommendedName>
</protein>
<dbReference type="AlphaFoldDB" id="A0A345Z4W7"/>
<organism evidence="2 3">
    <name type="scientific">Spiroplasma alleghenense</name>
    <dbReference type="NCBI Taxonomy" id="216931"/>
    <lineage>
        <taxon>Bacteria</taxon>
        <taxon>Bacillati</taxon>
        <taxon>Mycoplasmatota</taxon>
        <taxon>Mollicutes</taxon>
        <taxon>Entomoplasmatales</taxon>
        <taxon>Spiroplasmataceae</taxon>
        <taxon>Spiroplasma</taxon>
    </lineage>
</organism>
<accession>A0A345Z4W7</accession>
<keyword evidence="3" id="KW-1185">Reference proteome</keyword>
<evidence type="ECO:0000313" key="2">
    <source>
        <dbReference type="EMBL" id="AXK51646.1"/>
    </source>
</evidence>
<evidence type="ECO:0008006" key="4">
    <source>
        <dbReference type="Google" id="ProtNLM"/>
    </source>
</evidence>
<name>A0A345Z4W7_9MOLU</name>
<reference evidence="2 3" key="1">
    <citation type="submission" date="2018-07" db="EMBL/GenBank/DDBJ databases">
        <title>Complete genome sequence of Spiroplasma alleghenense PLHS-1 (ATCC 51752).</title>
        <authorList>
            <person name="Chou L."/>
            <person name="Lee T.-Y."/>
            <person name="Tsai Y.-M."/>
            <person name="Kuo C.-H."/>
        </authorList>
    </citation>
    <scope>NUCLEOTIDE SEQUENCE [LARGE SCALE GENOMIC DNA]</scope>
    <source>
        <strain evidence="2 3">PLHS-1</strain>
    </source>
</reference>
<evidence type="ECO:0000256" key="1">
    <source>
        <dbReference type="SAM" id="SignalP"/>
    </source>
</evidence>
<dbReference type="OrthoDB" id="390706at2"/>
<dbReference type="Proteomes" id="UP000254792">
    <property type="component" value="Chromosome"/>
</dbReference>